<dbReference type="SUPFAM" id="SSF101690">
    <property type="entry name" value="PAZ domain"/>
    <property type="match status" value="1"/>
</dbReference>
<sequence>MSTTQSQQDGAALAKDMRRLCLSRDVKRKTPTTTPLMTNSTPRFYRLDLSQSTFDRVSVWRVCFYKPLPPGAAAGTERCRLQSKWRQRQLMPLVFDTFGIQPDRHWTNGCDRIFSVPEWSLDKVDAASADRADFELHAPRGAGGRFGVVVELIERDMKVPRALPVGSSAASLTADQFRFLECAMHAFARAQVWKAKRDGTDGLRLVGKNQYFDATSEHVLNYRSFQVRRGVAISLMRDSCLLKLTPLSRTFLVEGSLSKFVESLVSPGDVSTIPNDVLEYIRNFCSHIKVRYSYLATGHQKEKFGSCQSKRLDESDIQMEGRLRRICAFGNNAEKTKFLHAPKTAGGRSELLTVREHFENRVFPGTKLRFPKWPVANTGTIENPTWIPLELLWIETDQPIDELPPQVPVAVDRLFSEKHAENVGGFDDAIFGDFLKLDEVNDRLGIKIEEVQREQTVVEDPPKALPNGIQQLSASQDLLILHVDGSRSAEDYYWDCGATFAKLLSGLQKYGALKLDGSPSCDHIMSSRLNQRTLSERFTLAKKQGDNKMLLIACLSGEKQERDRAYREIKEWGEAENVSTVALQAQKFRENVELWSMDLSEPLDKKKWAAVGYVKSVSRKVLARCGPRFGSDAVATPKKPRVSVNGEISCNGKA</sequence>
<comment type="caution">
    <text evidence="1">The sequence shown here is derived from an EMBL/GenBank/DDBJ whole genome shotgun (WGS) entry which is preliminary data.</text>
</comment>
<dbReference type="InterPro" id="IPR036085">
    <property type="entry name" value="PAZ_dom_sf"/>
</dbReference>
<dbReference type="EMBL" id="JBBPDW010000006">
    <property type="protein sequence ID" value="KAK7551616.1"/>
    <property type="molecule type" value="Genomic_DNA"/>
</dbReference>
<evidence type="ECO:0000313" key="2">
    <source>
        <dbReference type="Proteomes" id="UP001365128"/>
    </source>
</evidence>
<name>A0ABR1MK99_9PEZI</name>
<proteinExistence type="predicted"/>
<dbReference type="Proteomes" id="UP001365128">
    <property type="component" value="Unassembled WGS sequence"/>
</dbReference>
<reference evidence="1 2" key="1">
    <citation type="submission" date="2024-04" db="EMBL/GenBank/DDBJ databases">
        <title>Phyllosticta paracitricarpa is synonymous to the EU quarantine fungus P. citricarpa based on phylogenomic analyses.</title>
        <authorList>
            <consortium name="Lawrence Berkeley National Laboratory"/>
            <person name="Van Ingen-Buijs V.A."/>
            <person name="Van Westerhoven A.C."/>
            <person name="Haridas S."/>
            <person name="Skiadas P."/>
            <person name="Martin F."/>
            <person name="Groenewald J.Z."/>
            <person name="Crous P.W."/>
            <person name="Seidl M.F."/>
        </authorList>
    </citation>
    <scope>NUCLEOTIDE SEQUENCE [LARGE SCALE GENOMIC DNA]</scope>
    <source>
        <strain evidence="1 2">CBS 122670</strain>
    </source>
</reference>
<evidence type="ECO:0000313" key="1">
    <source>
        <dbReference type="EMBL" id="KAK7551616.1"/>
    </source>
</evidence>
<protein>
    <submittedName>
        <fullName evidence="1">Uncharacterized protein</fullName>
    </submittedName>
</protein>
<keyword evidence="2" id="KW-1185">Reference proteome</keyword>
<organism evidence="1 2">
    <name type="scientific">Phyllosticta citricarpa</name>
    <dbReference type="NCBI Taxonomy" id="55181"/>
    <lineage>
        <taxon>Eukaryota</taxon>
        <taxon>Fungi</taxon>
        <taxon>Dikarya</taxon>
        <taxon>Ascomycota</taxon>
        <taxon>Pezizomycotina</taxon>
        <taxon>Dothideomycetes</taxon>
        <taxon>Dothideomycetes incertae sedis</taxon>
        <taxon>Botryosphaeriales</taxon>
        <taxon>Phyllostictaceae</taxon>
        <taxon>Phyllosticta</taxon>
    </lineage>
</organism>
<dbReference type="Gene3D" id="2.170.260.10">
    <property type="entry name" value="paz domain"/>
    <property type="match status" value="1"/>
</dbReference>
<accession>A0ABR1MK99</accession>
<gene>
    <name evidence="1" type="ORF">IWX46DRAFT_592950</name>
</gene>